<dbReference type="VEuPathDB" id="FungiDB:BLGHR1_13404"/>
<dbReference type="PANTHER" id="PTHR33973">
    <property type="entry name" value="OS07G0153300 PROTEIN"/>
    <property type="match status" value="1"/>
</dbReference>
<sequence>MLKAIESILIPTSVAILLYLSHCLNPSITLAMLLYRNRAWLLSLANVSPSTMPTILAALAICCLCYGALHSRRDGPLDRPFPQLQHERAFKPLFFPCRTTHRRMFPVKHSFAYSYLLAGIPVGLKGSVGGLLSVDEAPQSSWWSRRSWYVVSGDDYLARGHHPDGLRGKLRDYLESQGVDHEQYSYAYLLTAAKFLGYSSNPVSLWHLYSPQNELKALILEVNNTFDERHCYFIQPSSPSRQVSHSSDQNSRESVRYACMWPKDFYVSTFNDRSGSYSLSTSDPFAPALTGSGHINTTITLSGPSNDTAMIITRIFSINPAHDPAKMSRWENMSFLATWWWVGFATFPRTLSQAYKLFFHRKMPWAFRPEPRRNTMARQADKTERTLEQHFRAFLKHQVCKSEEAITVRYQSAGLVGNDNLELILQSPLDMVGTRCESSIKVLTPLFYSRFVQYASISDALISESQQSATLEVSNLPSLLTTLTAKMDPKPVSLVHCYPKVIYELPFVMLSYLRSRPSPILSNESSTPVTAPARRIPSATALSMLERFVLDSASPAQKRDFLQNCWRLMLMARLALESSVLWELEVLGFHIIVSWYLVRWVCAIAT</sequence>
<dbReference type="InterPro" id="IPR010775">
    <property type="entry name" value="DUF1365"/>
</dbReference>
<dbReference type="EMBL" id="UNSH01000045">
    <property type="protein sequence ID" value="SZF02620.1"/>
    <property type="molecule type" value="Genomic_DNA"/>
</dbReference>
<evidence type="ECO:0000256" key="1">
    <source>
        <dbReference type="SAM" id="Phobius"/>
    </source>
</evidence>
<keyword evidence="1" id="KW-0472">Membrane</keyword>
<dbReference type="Proteomes" id="UP000275772">
    <property type="component" value="Unassembled WGS sequence"/>
</dbReference>
<keyword evidence="1" id="KW-1133">Transmembrane helix</keyword>
<accession>A0A383UTG1</accession>
<organism evidence="2 3">
    <name type="scientific">Blumeria hordei</name>
    <name type="common">Barley powdery mildew</name>
    <name type="synonym">Blumeria graminis f. sp. hordei</name>
    <dbReference type="NCBI Taxonomy" id="2867405"/>
    <lineage>
        <taxon>Eukaryota</taxon>
        <taxon>Fungi</taxon>
        <taxon>Dikarya</taxon>
        <taxon>Ascomycota</taxon>
        <taxon>Pezizomycotina</taxon>
        <taxon>Leotiomycetes</taxon>
        <taxon>Erysiphales</taxon>
        <taxon>Erysiphaceae</taxon>
        <taxon>Blumeria</taxon>
    </lineage>
</organism>
<proteinExistence type="predicted"/>
<dbReference type="AlphaFoldDB" id="A0A383UTG1"/>
<evidence type="ECO:0000313" key="2">
    <source>
        <dbReference type="EMBL" id="SZF02620.1"/>
    </source>
</evidence>
<dbReference type="Pfam" id="PF07103">
    <property type="entry name" value="DUF1365"/>
    <property type="match status" value="1"/>
</dbReference>
<protein>
    <recommendedName>
        <fullName evidence="4">Cyclopropane-fatty-acyl-phospholipid synthase</fullName>
    </recommendedName>
</protein>
<gene>
    <name evidence="2" type="ORF">BLGHR1_13404</name>
</gene>
<name>A0A383UTG1_BLUHO</name>
<reference evidence="2 3" key="1">
    <citation type="submission" date="2017-11" db="EMBL/GenBank/DDBJ databases">
        <authorList>
            <person name="Kracher B."/>
        </authorList>
    </citation>
    <scope>NUCLEOTIDE SEQUENCE [LARGE SCALE GENOMIC DNA]</scope>
    <source>
        <strain evidence="2 3">RACE1</strain>
    </source>
</reference>
<evidence type="ECO:0008006" key="4">
    <source>
        <dbReference type="Google" id="ProtNLM"/>
    </source>
</evidence>
<feature type="transmembrane region" description="Helical" evidence="1">
    <location>
        <begin position="47"/>
        <end position="69"/>
    </location>
</feature>
<keyword evidence="1" id="KW-0812">Transmembrane</keyword>
<dbReference type="PANTHER" id="PTHR33973:SF4">
    <property type="entry name" value="OS07G0153300 PROTEIN"/>
    <property type="match status" value="1"/>
</dbReference>
<feature type="transmembrane region" description="Helical" evidence="1">
    <location>
        <begin position="112"/>
        <end position="132"/>
    </location>
</feature>
<evidence type="ECO:0000313" key="3">
    <source>
        <dbReference type="Proteomes" id="UP000275772"/>
    </source>
</evidence>